<reference evidence="2 3" key="1">
    <citation type="journal article" date="2020" name="Int. J. Syst. Evol. Microbiol.">
        <title>Description of Erysipelothrix piscisicarius sp. nov., an emergent fish pathogen, and assessment of virulence using a tiger barb (Puntigrus tetrazona) infection model.</title>
        <authorList>
            <person name="Pomaranski E.K."/>
            <person name="Griffin M.J."/>
            <person name="Camus A.C."/>
            <person name="Armwood A.R."/>
            <person name="Shelley J."/>
            <person name="Waldbieser G.C."/>
            <person name="LaFrentz B.R."/>
            <person name="Garcia J.C."/>
            <person name="Yanong R."/>
            <person name="Soto E."/>
        </authorList>
    </citation>
    <scope>NUCLEOTIDE SEQUENCE [LARGE SCALE GENOMIC DNA]</scope>
    <source>
        <strain evidence="2 3">15TAL0474</strain>
    </source>
</reference>
<dbReference type="InterPro" id="IPR021299">
    <property type="entry name" value="DUF2871"/>
</dbReference>
<dbReference type="AlphaFoldDB" id="A0A3S8RP14"/>
<dbReference type="KEGG" id="eri:EEI45_07600"/>
<feature type="transmembrane region" description="Helical" evidence="1">
    <location>
        <begin position="105"/>
        <end position="128"/>
    </location>
</feature>
<dbReference type="Proteomes" id="UP000278804">
    <property type="component" value="Chromosome"/>
</dbReference>
<feature type="transmembrane region" description="Helical" evidence="1">
    <location>
        <begin position="39"/>
        <end position="60"/>
    </location>
</feature>
<name>A0A3S8RP14_9FIRM</name>
<accession>A0A3S8RP14</accession>
<gene>
    <name evidence="2" type="ORF">EEI45_07600</name>
</gene>
<dbReference type="Pfam" id="PF11070">
    <property type="entry name" value="DUF2871"/>
    <property type="match status" value="1"/>
</dbReference>
<evidence type="ECO:0000256" key="1">
    <source>
        <dbReference type="SAM" id="Phobius"/>
    </source>
</evidence>
<keyword evidence="1" id="KW-0812">Transmembrane</keyword>
<organism evidence="2 3">
    <name type="scientific">Erysipelothrix piscisicarius</name>
    <dbReference type="NCBI Taxonomy" id="2485784"/>
    <lineage>
        <taxon>Bacteria</taxon>
        <taxon>Bacillati</taxon>
        <taxon>Bacillota</taxon>
        <taxon>Erysipelotrichia</taxon>
        <taxon>Erysipelotrichales</taxon>
        <taxon>Erysipelotrichaceae</taxon>
        <taxon>Erysipelothrix</taxon>
    </lineage>
</organism>
<dbReference type="EMBL" id="CP034234">
    <property type="protein sequence ID" value="AZK44609.1"/>
    <property type="molecule type" value="Genomic_DNA"/>
</dbReference>
<evidence type="ECO:0000313" key="3">
    <source>
        <dbReference type="Proteomes" id="UP000278804"/>
    </source>
</evidence>
<evidence type="ECO:0000313" key="2">
    <source>
        <dbReference type="EMBL" id="AZK44609.1"/>
    </source>
</evidence>
<sequence length="136" mass="15201">MKKMINTSFAYLIAGLVGGVFYREFTKFQGFTGFTRLSLIHPHLLVLGMILSLIVALFFIKFDLDKNPKWNRFYITYNLGVVSTTLMLSVRGITEVLNLSLSSGMSAAISGLAGLSHIILTVGLMYFFTILRHEAK</sequence>
<proteinExistence type="predicted"/>
<feature type="transmembrane region" description="Helical" evidence="1">
    <location>
        <begin position="72"/>
        <end position="93"/>
    </location>
</feature>
<keyword evidence="1" id="KW-0472">Membrane</keyword>
<keyword evidence="1" id="KW-1133">Transmembrane helix</keyword>
<protein>
    <submittedName>
        <fullName evidence="2">DUF2871 domain-containing protein</fullName>
    </submittedName>
</protein>
<keyword evidence="3" id="KW-1185">Reference proteome</keyword>
<dbReference type="RefSeq" id="WP_125164768.1">
    <property type="nucleotide sequence ID" value="NZ_CP034234.1"/>
</dbReference>